<dbReference type="Pfam" id="PF01042">
    <property type="entry name" value="Ribonuc_L-PSP"/>
    <property type="match status" value="1"/>
</dbReference>
<dbReference type="CDD" id="cd00448">
    <property type="entry name" value="YjgF_YER057c_UK114_family"/>
    <property type="match status" value="1"/>
</dbReference>
<dbReference type="SUPFAM" id="SSF55298">
    <property type="entry name" value="YjgF-like"/>
    <property type="match status" value="1"/>
</dbReference>
<evidence type="ECO:0000256" key="1">
    <source>
        <dbReference type="ARBA" id="ARBA00010552"/>
    </source>
</evidence>
<gene>
    <name evidence="2" type="ORF">LMG26411_06563</name>
</gene>
<dbReference type="InterPro" id="IPR006175">
    <property type="entry name" value="YjgF/YER057c/UK114"/>
</dbReference>
<dbReference type="EMBL" id="CAJPVI010000056">
    <property type="protein sequence ID" value="CAG2159257.1"/>
    <property type="molecule type" value="Genomic_DNA"/>
</dbReference>
<evidence type="ECO:0000313" key="3">
    <source>
        <dbReference type="Proteomes" id="UP000672657"/>
    </source>
</evidence>
<dbReference type="PANTHER" id="PTHR11803:SF58">
    <property type="entry name" value="PROTEIN HMF1-RELATED"/>
    <property type="match status" value="1"/>
</dbReference>
<protein>
    <submittedName>
        <fullName evidence="2">Uncharacterized protein</fullName>
    </submittedName>
</protein>
<proteinExistence type="inferred from homology"/>
<evidence type="ECO:0000313" key="2">
    <source>
        <dbReference type="EMBL" id="CAG2159257.1"/>
    </source>
</evidence>
<dbReference type="Proteomes" id="UP000672657">
    <property type="component" value="Unassembled WGS sequence"/>
</dbReference>
<dbReference type="Gene3D" id="3.30.1330.40">
    <property type="entry name" value="RutC-like"/>
    <property type="match status" value="1"/>
</dbReference>
<keyword evidence="3" id="KW-1185">Reference proteome</keyword>
<reference evidence="2 3" key="1">
    <citation type="submission" date="2021-03" db="EMBL/GenBank/DDBJ databases">
        <authorList>
            <person name="Peeters C."/>
        </authorList>
    </citation>
    <scope>NUCLEOTIDE SEQUENCE [LARGE SCALE GENOMIC DNA]</scope>
    <source>
        <strain evidence="2 3">LMG 26411</strain>
    </source>
</reference>
<dbReference type="PANTHER" id="PTHR11803">
    <property type="entry name" value="2-IMINOBUTANOATE/2-IMINOPROPANOATE DEAMINASE RIDA"/>
    <property type="match status" value="1"/>
</dbReference>
<sequence length="167" mass="18131">MAPPGAAHDYALGGASPLASRHLPNRPQATMKHTRIRTFNTKVTYPEQNLDNDLCQAVVARGTTIFLRGQIGQNLDTSESVCIGDVAGQAEQAMANIAMLLEEAGGELQDICKITIYIIDPRYREAVYRVVGRWLKGVFPVSTGIVVSALARPEWLVEIDATAVIPD</sequence>
<dbReference type="InterPro" id="IPR035959">
    <property type="entry name" value="RutC-like_sf"/>
</dbReference>
<comment type="caution">
    <text evidence="2">The sequence shown here is derived from an EMBL/GenBank/DDBJ whole genome shotgun (WGS) entry which is preliminary data.</text>
</comment>
<organism evidence="2 3">
    <name type="scientific">Cupriavidus numazuensis</name>
    <dbReference type="NCBI Taxonomy" id="221992"/>
    <lineage>
        <taxon>Bacteria</taxon>
        <taxon>Pseudomonadati</taxon>
        <taxon>Pseudomonadota</taxon>
        <taxon>Betaproteobacteria</taxon>
        <taxon>Burkholderiales</taxon>
        <taxon>Burkholderiaceae</taxon>
        <taxon>Cupriavidus</taxon>
    </lineage>
</organism>
<name>A0ABM8TSH1_9BURK</name>
<comment type="similarity">
    <text evidence="1">Belongs to the RutC family.</text>
</comment>
<accession>A0ABM8TSH1</accession>